<dbReference type="eggNOG" id="COG0787">
    <property type="taxonomic scope" value="Bacteria"/>
</dbReference>
<comment type="cofactor">
    <cofactor evidence="2 5 6">
        <name>pyridoxal 5'-phosphate</name>
        <dbReference type="ChEBI" id="CHEBI:597326"/>
    </cofactor>
</comment>
<evidence type="ECO:0000256" key="2">
    <source>
        <dbReference type="ARBA" id="ARBA00001933"/>
    </source>
</evidence>
<keyword evidence="4 5" id="KW-0413">Isomerase</keyword>
<evidence type="ECO:0000256" key="7">
    <source>
        <dbReference type="PIRSR" id="PIRSR600821-52"/>
    </source>
</evidence>
<feature type="active site" description="Proton acceptor; specific for D-alanine" evidence="5">
    <location>
        <position position="47"/>
    </location>
</feature>
<feature type="modified residue" description="N6-(pyridoxal phosphate)lysine" evidence="5 6">
    <location>
        <position position="47"/>
    </location>
</feature>
<dbReference type="GO" id="GO:0030632">
    <property type="term" value="P:D-alanine biosynthetic process"/>
    <property type="evidence" value="ECO:0007669"/>
    <property type="project" value="UniProtKB-UniRule"/>
</dbReference>
<dbReference type="FunFam" id="3.20.20.10:FF:000002">
    <property type="entry name" value="Alanine racemase"/>
    <property type="match status" value="1"/>
</dbReference>
<sequence length="382" mass="42548">MTVNLLPPIKLNLRAQAELKINLNTIAQNLALLRKKAQGLRLMAIVKANGYGTDSVRLSLELAKLGIDIFGVAFSSEAIFLRECGVTQDIFVIHADPKDAPSLLEYDLEVGLCQEALIDSLEKEAKKLKRKAKIHIHVNTGMNRLGCKSKEALIYAKRIARSEHLELEGLMTHFTSADDPKHDPFTYSQIRKIETLLFEMKEAGIEPKWCHGANSSAFLRFKAPCFNMARIGLALFGCYNTPDCKGVLPLKPALSLTSQVIDIHNCSLGESVSYNRDYFVKQEGEKIAVIPLGYHDGIGRNFSGKGFVLIRGYKAPLVGKICMDFMMADVTEIPNIQIGDPVLFFGEDEWGSLDVETFASFGDVIIHELFARLGPRIARHFY</sequence>
<dbReference type="InterPro" id="IPR029066">
    <property type="entry name" value="PLP-binding_barrel"/>
</dbReference>
<comment type="catalytic activity">
    <reaction evidence="1 5">
        <text>L-alanine = D-alanine</text>
        <dbReference type="Rhea" id="RHEA:20249"/>
        <dbReference type="ChEBI" id="CHEBI:57416"/>
        <dbReference type="ChEBI" id="CHEBI:57972"/>
        <dbReference type="EC" id="5.1.1.1"/>
    </reaction>
</comment>
<accession>A0A090D0H3</accession>
<dbReference type="NCBIfam" id="TIGR00492">
    <property type="entry name" value="alr"/>
    <property type="match status" value="1"/>
</dbReference>
<dbReference type="EMBL" id="CCEJ010000003">
    <property type="protein sequence ID" value="CDR33330.1"/>
    <property type="molecule type" value="Genomic_DNA"/>
</dbReference>
<dbReference type="AlphaFoldDB" id="A0A090D0H3"/>
<dbReference type="Gene3D" id="2.40.37.10">
    <property type="entry name" value="Lyase, Ornithine Decarboxylase, Chain A, domain 1"/>
    <property type="match status" value="1"/>
</dbReference>
<comment type="similarity">
    <text evidence="5">Belongs to the alanine racemase family.</text>
</comment>
<dbReference type="PANTHER" id="PTHR30511:SF0">
    <property type="entry name" value="ALANINE RACEMASE, CATABOLIC-RELATED"/>
    <property type="match status" value="1"/>
</dbReference>
<dbReference type="InterPro" id="IPR009006">
    <property type="entry name" value="Ala_racemase/Decarboxylase_C"/>
</dbReference>
<dbReference type="STRING" id="1437425.CSEC_0495"/>
<evidence type="ECO:0000259" key="8">
    <source>
        <dbReference type="SMART" id="SM01005"/>
    </source>
</evidence>
<dbReference type="GO" id="GO:0008784">
    <property type="term" value="F:alanine racemase activity"/>
    <property type="evidence" value="ECO:0007669"/>
    <property type="project" value="UniProtKB-UniRule"/>
</dbReference>
<comment type="pathway">
    <text evidence="5">Amino-acid biosynthesis; D-alanine biosynthesis; D-alanine from L-alanine: step 1/1.</text>
</comment>
<reference evidence="9" key="2">
    <citation type="submission" date="2014-09" db="EMBL/GenBank/DDBJ databases">
        <title>Criblamydia sequanensis harbors a mega-plasmid encoding arsenite resistance.</title>
        <authorList>
            <person name="Bertelli C."/>
            <person name="Goesmann A."/>
            <person name="Greub G."/>
        </authorList>
    </citation>
    <scope>NUCLEOTIDE SEQUENCE [LARGE SCALE GENOMIC DNA]</scope>
    <source>
        <strain evidence="9">CRIB-18</strain>
    </source>
</reference>
<dbReference type="RefSeq" id="WP_053331705.1">
    <property type="nucleotide sequence ID" value="NZ_CCEJ010000003.1"/>
</dbReference>
<comment type="function">
    <text evidence="5">Catalyzes the interconversion of L-alanine and D-alanine. May also act on other amino acids.</text>
</comment>
<dbReference type="InterPro" id="IPR001608">
    <property type="entry name" value="Ala_racemase_N"/>
</dbReference>
<keyword evidence="10" id="KW-1185">Reference proteome</keyword>
<dbReference type="CDD" id="cd00430">
    <property type="entry name" value="PLPDE_III_AR"/>
    <property type="match status" value="1"/>
</dbReference>
<feature type="binding site" evidence="5 7">
    <location>
        <position position="144"/>
    </location>
    <ligand>
        <name>substrate</name>
    </ligand>
</feature>
<protein>
    <recommendedName>
        <fullName evidence="5">Alanine racemase</fullName>
        <ecNumber evidence="5">5.1.1.1</ecNumber>
    </recommendedName>
</protein>
<dbReference type="UniPathway" id="UPA00042">
    <property type="reaction ID" value="UER00497"/>
</dbReference>
<dbReference type="PRINTS" id="PR00992">
    <property type="entry name" value="ALARACEMASE"/>
</dbReference>
<evidence type="ECO:0000256" key="5">
    <source>
        <dbReference type="HAMAP-Rule" id="MF_01201"/>
    </source>
</evidence>
<dbReference type="OrthoDB" id="9813814at2"/>
<evidence type="ECO:0000256" key="1">
    <source>
        <dbReference type="ARBA" id="ARBA00000316"/>
    </source>
</evidence>
<comment type="caution">
    <text evidence="9">The sequence shown here is derived from an EMBL/GenBank/DDBJ whole genome shotgun (WGS) entry which is preliminary data.</text>
</comment>
<dbReference type="SUPFAM" id="SSF50621">
    <property type="entry name" value="Alanine racemase C-terminal domain-like"/>
    <property type="match status" value="1"/>
</dbReference>
<dbReference type="HAMAP" id="MF_01201">
    <property type="entry name" value="Ala_racemase"/>
    <property type="match status" value="1"/>
</dbReference>
<evidence type="ECO:0000313" key="9">
    <source>
        <dbReference type="EMBL" id="CDR33330.1"/>
    </source>
</evidence>
<gene>
    <name evidence="9" type="primary">alr</name>
    <name evidence="9" type="ORF">CSEC_0495</name>
</gene>
<dbReference type="InterPro" id="IPR000821">
    <property type="entry name" value="Ala_racemase"/>
</dbReference>
<organism evidence="9 10">
    <name type="scientific">Candidatus Criblamydia sequanensis CRIB-18</name>
    <dbReference type="NCBI Taxonomy" id="1437425"/>
    <lineage>
        <taxon>Bacteria</taxon>
        <taxon>Pseudomonadati</taxon>
        <taxon>Chlamydiota</taxon>
        <taxon>Chlamydiia</taxon>
        <taxon>Parachlamydiales</taxon>
        <taxon>Candidatus Criblamydiaceae</taxon>
        <taxon>Candidatus Criblamydia</taxon>
    </lineage>
</organism>
<dbReference type="SMART" id="SM01005">
    <property type="entry name" value="Ala_racemase_C"/>
    <property type="match status" value="1"/>
</dbReference>
<dbReference type="Gene3D" id="3.20.20.10">
    <property type="entry name" value="Alanine racemase"/>
    <property type="match status" value="1"/>
</dbReference>
<dbReference type="PANTHER" id="PTHR30511">
    <property type="entry name" value="ALANINE RACEMASE"/>
    <property type="match status" value="1"/>
</dbReference>
<evidence type="ECO:0000313" key="10">
    <source>
        <dbReference type="Proteomes" id="UP000031552"/>
    </source>
</evidence>
<evidence type="ECO:0000256" key="3">
    <source>
        <dbReference type="ARBA" id="ARBA00022898"/>
    </source>
</evidence>
<evidence type="ECO:0000256" key="6">
    <source>
        <dbReference type="PIRSR" id="PIRSR600821-50"/>
    </source>
</evidence>
<proteinExistence type="inferred from homology"/>
<reference evidence="9" key="1">
    <citation type="submission" date="2013-12" db="EMBL/GenBank/DDBJ databases">
        <authorList>
            <person name="Linke B."/>
        </authorList>
    </citation>
    <scope>NUCLEOTIDE SEQUENCE [LARGE SCALE GENOMIC DNA]</scope>
    <source>
        <strain evidence="9">CRIB-18</strain>
    </source>
</reference>
<name>A0A090D0H3_9BACT</name>
<evidence type="ECO:0000256" key="4">
    <source>
        <dbReference type="ARBA" id="ARBA00023235"/>
    </source>
</evidence>
<dbReference type="SUPFAM" id="SSF51419">
    <property type="entry name" value="PLP-binding barrel"/>
    <property type="match status" value="1"/>
</dbReference>
<dbReference type="InterPro" id="IPR011079">
    <property type="entry name" value="Ala_racemase_C"/>
</dbReference>
<feature type="domain" description="Alanine racemase C-terminal" evidence="8">
    <location>
        <begin position="253"/>
        <end position="382"/>
    </location>
</feature>
<dbReference type="Proteomes" id="UP000031552">
    <property type="component" value="Unassembled WGS sequence"/>
</dbReference>
<dbReference type="EC" id="5.1.1.1" evidence="5"/>
<dbReference type="Pfam" id="PF01168">
    <property type="entry name" value="Ala_racemase_N"/>
    <property type="match status" value="1"/>
</dbReference>
<keyword evidence="3 5" id="KW-0663">Pyridoxal phosphate</keyword>
<feature type="binding site" evidence="5 7">
    <location>
        <position position="323"/>
    </location>
    <ligand>
        <name>substrate</name>
    </ligand>
</feature>
<feature type="active site" description="Proton acceptor; specific for L-alanine" evidence="5">
    <location>
        <position position="274"/>
    </location>
</feature>
<dbReference type="GO" id="GO:0005829">
    <property type="term" value="C:cytosol"/>
    <property type="evidence" value="ECO:0007669"/>
    <property type="project" value="TreeGrafter"/>
</dbReference>
<dbReference type="Pfam" id="PF00842">
    <property type="entry name" value="Ala_racemase_C"/>
    <property type="match status" value="1"/>
</dbReference>
<dbReference type="GO" id="GO:0030170">
    <property type="term" value="F:pyridoxal phosphate binding"/>
    <property type="evidence" value="ECO:0007669"/>
    <property type="project" value="UniProtKB-UniRule"/>
</dbReference>